<dbReference type="Proteomes" id="UP000195062">
    <property type="component" value="Unassembled WGS sequence"/>
</dbReference>
<evidence type="ECO:0000256" key="4">
    <source>
        <dbReference type="ARBA" id="ARBA00022989"/>
    </source>
</evidence>
<comment type="subcellular location">
    <subcellularLocation>
        <location evidence="1">Cell membrane</location>
        <topology evidence="1">Multi-pass membrane protein</topology>
    </subcellularLocation>
</comment>
<accession>A0A225CNK7</accession>
<evidence type="ECO:0000256" key="2">
    <source>
        <dbReference type="ARBA" id="ARBA00022475"/>
    </source>
</evidence>
<keyword evidence="8" id="KW-1185">Reference proteome</keyword>
<dbReference type="RefSeq" id="WP_043560865.1">
    <property type="nucleotide sequence ID" value="NZ_CP053860.1"/>
</dbReference>
<dbReference type="GO" id="GO:0005886">
    <property type="term" value="C:plasma membrane"/>
    <property type="evidence" value="ECO:0007669"/>
    <property type="project" value="UniProtKB-SubCell"/>
</dbReference>
<feature type="domain" description="Cardiolipin synthase N-terminal" evidence="6">
    <location>
        <begin position="23"/>
        <end position="62"/>
    </location>
</feature>
<keyword evidence="4" id="KW-1133">Transmembrane helix</keyword>
<reference evidence="7 8" key="1">
    <citation type="submission" date="2016-08" db="EMBL/GenBank/DDBJ databases">
        <title>Genome sequence of Clavibacter michiganensis subsp. michiganensis strain CASJ007.</title>
        <authorList>
            <person name="Thapa S.P."/>
            <person name="Coaker G."/>
        </authorList>
    </citation>
    <scope>NUCLEOTIDE SEQUENCE [LARGE SCALE GENOMIC DNA]</scope>
    <source>
        <strain evidence="7">CASJ007</strain>
    </source>
</reference>
<dbReference type="EMBL" id="MDHH01000002">
    <property type="protein sequence ID" value="OUE02492.1"/>
    <property type="molecule type" value="Genomic_DNA"/>
</dbReference>
<sequence>MDLETFGVVAVVAFFAAYLGTIVVALLQISRVPNLRPWSRAAWILVIVAMPLLGALAWFAIGSRTPEAERAVSRLLR</sequence>
<evidence type="ECO:0000256" key="5">
    <source>
        <dbReference type="ARBA" id="ARBA00023136"/>
    </source>
</evidence>
<evidence type="ECO:0000313" key="8">
    <source>
        <dbReference type="Proteomes" id="UP000195062"/>
    </source>
</evidence>
<evidence type="ECO:0000256" key="1">
    <source>
        <dbReference type="ARBA" id="ARBA00004651"/>
    </source>
</evidence>
<dbReference type="GeneID" id="92947932"/>
<dbReference type="Pfam" id="PF13396">
    <property type="entry name" value="PLDc_N"/>
    <property type="match status" value="1"/>
</dbReference>
<protein>
    <recommendedName>
        <fullName evidence="6">Cardiolipin synthase N-terminal domain-containing protein</fullName>
    </recommendedName>
</protein>
<gene>
    <name evidence="7" type="ORF">CMMCAS07_10780</name>
</gene>
<organism evidence="7 8">
    <name type="scientific">Clavibacter michiganensis subsp. michiganensis</name>
    <dbReference type="NCBI Taxonomy" id="33013"/>
    <lineage>
        <taxon>Bacteria</taxon>
        <taxon>Bacillati</taxon>
        <taxon>Actinomycetota</taxon>
        <taxon>Actinomycetes</taxon>
        <taxon>Micrococcales</taxon>
        <taxon>Microbacteriaceae</taxon>
        <taxon>Clavibacter</taxon>
    </lineage>
</organism>
<keyword evidence="2" id="KW-1003">Cell membrane</keyword>
<name>A0A225CNK7_CLAMM</name>
<proteinExistence type="predicted"/>
<evidence type="ECO:0000313" key="7">
    <source>
        <dbReference type="EMBL" id="OUE02492.1"/>
    </source>
</evidence>
<keyword evidence="3" id="KW-0812">Transmembrane</keyword>
<evidence type="ECO:0000256" key="3">
    <source>
        <dbReference type="ARBA" id="ARBA00022692"/>
    </source>
</evidence>
<dbReference type="AlphaFoldDB" id="A0A225CNK7"/>
<dbReference type="InterPro" id="IPR027379">
    <property type="entry name" value="CLS_N"/>
</dbReference>
<comment type="caution">
    <text evidence="7">The sequence shown here is derived from an EMBL/GenBank/DDBJ whole genome shotgun (WGS) entry which is preliminary data.</text>
</comment>
<keyword evidence="5" id="KW-0472">Membrane</keyword>
<evidence type="ECO:0000259" key="6">
    <source>
        <dbReference type="Pfam" id="PF13396"/>
    </source>
</evidence>